<keyword evidence="2" id="KW-1185">Reference proteome</keyword>
<protein>
    <submittedName>
        <fullName evidence="1">Substrate-binding domain-containing protein</fullName>
    </submittedName>
</protein>
<name>A0ACC5R075_9HYPH</name>
<proteinExistence type="predicted"/>
<sequence length="252" mass="26235">MTPAAVAIYAAGSLRNALPLVSGAFTKNTGIAVTVRHGPAGLLREHIESGGRPDLFLSANMEHPVRLHQLGLAAPPILFARNRMVALVRRTAGITQDNFIGRSLEPAIRIGTSTPVNDPSGDYAWEIFRSIDAARAGALAILDAKAQKLVGGSVPTAALPPSYDIVASALAEGSVDMFLGYATGLVPLAHKLSDVEIVELPKEINVVPEYGLAVLKDALPSALSFALFLMSGAGQGLIRQAGFLPVALSADA</sequence>
<evidence type="ECO:0000313" key="1">
    <source>
        <dbReference type="EMBL" id="MBK1866059.1"/>
    </source>
</evidence>
<comment type="caution">
    <text evidence="1">The sequence shown here is derived from an EMBL/GenBank/DDBJ whole genome shotgun (WGS) entry which is preliminary data.</text>
</comment>
<organism evidence="1 2">
    <name type="scientific">Taklimakanibacter albus</name>
    <dbReference type="NCBI Taxonomy" id="2800327"/>
    <lineage>
        <taxon>Bacteria</taxon>
        <taxon>Pseudomonadati</taxon>
        <taxon>Pseudomonadota</taxon>
        <taxon>Alphaproteobacteria</taxon>
        <taxon>Hyphomicrobiales</taxon>
        <taxon>Aestuariivirgaceae</taxon>
        <taxon>Taklimakanibacter</taxon>
    </lineage>
</organism>
<evidence type="ECO:0000313" key="2">
    <source>
        <dbReference type="Proteomes" id="UP000616151"/>
    </source>
</evidence>
<reference evidence="1" key="1">
    <citation type="submission" date="2021-01" db="EMBL/GenBank/DDBJ databases">
        <authorList>
            <person name="Sun Q."/>
        </authorList>
    </citation>
    <scope>NUCLEOTIDE SEQUENCE</scope>
    <source>
        <strain evidence="1">YIM B02566</strain>
    </source>
</reference>
<accession>A0ACC5R075</accession>
<dbReference type="EMBL" id="JAENHL010000006">
    <property type="protein sequence ID" value="MBK1866059.1"/>
    <property type="molecule type" value="Genomic_DNA"/>
</dbReference>
<dbReference type="Proteomes" id="UP000616151">
    <property type="component" value="Unassembled WGS sequence"/>
</dbReference>
<gene>
    <name evidence="1" type="ORF">JHL16_06810</name>
</gene>